<feature type="domain" description="B30.2/SPRY" evidence="3">
    <location>
        <begin position="142"/>
        <end position="324"/>
    </location>
</feature>
<name>A0AAV6GRV2_9TELE</name>
<gene>
    <name evidence="4" type="ORF">AALO_G00092100</name>
</gene>
<dbReference type="Gene3D" id="2.60.120.920">
    <property type="match status" value="1"/>
</dbReference>
<dbReference type="PANTHER" id="PTHR24106">
    <property type="entry name" value="NACHT, LRR AND CARD DOMAINS-CONTAINING"/>
    <property type="match status" value="1"/>
</dbReference>
<dbReference type="SUPFAM" id="SSF52047">
    <property type="entry name" value="RNI-like"/>
    <property type="match status" value="1"/>
</dbReference>
<dbReference type="Pfam" id="PF13516">
    <property type="entry name" value="LRR_6"/>
    <property type="match status" value="1"/>
</dbReference>
<sequence length="324" mass="36072">MLMLGSSFAVLRFAVKTLRKFLSPLARLAGCKLTDTSCEVVASVLQSPNSLQQLDLSDNDLGDSGVQLLSKGLSSSNCKIHTLRLSDCLISEKGCGFLAAALTSTPCYIRQLDLSYNHPRESGLKLLSARLEDPVCKLAILRTDHASLSKARPRLLRYACDLTLDPNTAHRNLSLSEGNRKVTHVEKQQPYPEHPERFDSMLQVLCREGLTGRCYWEAEWSGYTGARISRKGDSDDIIMGRNAKSWSLICCLSYSVRHNKKHTDIPAPSSRTVGVYLDWPAGTLSFYSISTNTLTHLHTFHSTFTEPLYPGFRVYGEVSLRKIT</sequence>
<proteinExistence type="predicted"/>
<dbReference type="InterPro" id="IPR003879">
    <property type="entry name" value="Butyrophylin_SPRY"/>
</dbReference>
<evidence type="ECO:0000259" key="3">
    <source>
        <dbReference type="PROSITE" id="PS50188"/>
    </source>
</evidence>
<dbReference type="CDD" id="cd16040">
    <property type="entry name" value="SPRY_PRY_SNTX"/>
    <property type="match status" value="1"/>
</dbReference>
<dbReference type="AlphaFoldDB" id="A0AAV6GRV2"/>
<dbReference type="SMART" id="SM00368">
    <property type="entry name" value="LRR_RI"/>
    <property type="match status" value="3"/>
</dbReference>
<dbReference type="Gene3D" id="3.80.10.10">
    <property type="entry name" value="Ribonuclease Inhibitor"/>
    <property type="match status" value="1"/>
</dbReference>
<organism evidence="4 5">
    <name type="scientific">Alosa alosa</name>
    <name type="common">allis shad</name>
    <dbReference type="NCBI Taxonomy" id="278164"/>
    <lineage>
        <taxon>Eukaryota</taxon>
        <taxon>Metazoa</taxon>
        <taxon>Chordata</taxon>
        <taxon>Craniata</taxon>
        <taxon>Vertebrata</taxon>
        <taxon>Euteleostomi</taxon>
        <taxon>Actinopterygii</taxon>
        <taxon>Neopterygii</taxon>
        <taxon>Teleostei</taxon>
        <taxon>Clupei</taxon>
        <taxon>Clupeiformes</taxon>
        <taxon>Clupeoidei</taxon>
        <taxon>Clupeidae</taxon>
        <taxon>Alosa</taxon>
    </lineage>
</organism>
<dbReference type="SUPFAM" id="SSF49899">
    <property type="entry name" value="Concanavalin A-like lectins/glucanases"/>
    <property type="match status" value="1"/>
</dbReference>
<dbReference type="InterPro" id="IPR006574">
    <property type="entry name" value="PRY"/>
</dbReference>
<comment type="caution">
    <text evidence="4">The sequence shown here is derived from an EMBL/GenBank/DDBJ whole genome shotgun (WGS) entry which is preliminary data.</text>
</comment>
<dbReference type="Pfam" id="PF00622">
    <property type="entry name" value="SPRY"/>
    <property type="match status" value="1"/>
</dbReference>
<accession>A0AAV6GRV2</accession>
<dbReference type="InterPro" id="IPR001870">
    <property type="entry name" value="B30.2/SPRY"/>
</dbReference>
<reference evidence="4" key="1">
    <citation type="submission" date="2020-10" db="EMBL/GenBank/DDBJ databases">
        <title>Chromosome-scale genome assembly of the Allis shad, Alosa alosa.</title>
        <authorList>
            <person name="Margot Z."/>
            <person name="Christophe K."/>
            <person name="Cabau C."/>
            <person name="Louis A."/>
            <person name="Berthelot C."/>
            <person name="Parey E."/>
            <person name="Roest Crollius H."/>
            <person name="Montfort J."/>
            <person name="Robinson-Rechavi M."/>
            <person name="Bucao C."/>
            <person name="Bouchez O."/>
            <person name="Gislard M."/>
            <person name="Lluch J."/>
            <person name="Milhes M."/>
            <person name="Lampietro C."/>
            <person name="Lopez Roques C."/>
            <person name="Donnadieu C."/>
            <person name="Braasch I."/>
            <person name="Desvignes T."/>
            <person name="Postlethwait J."/>
            <person name="Bobe J."/>
            <person name="Guiguen Y."/>
        </authorList>
    </citation>
    <scope>NUCLEOTIDE SEQUENCE</scope>
    <source>
        <strain evidence="4">M-15738</strain>
        <tissue evidence="4">Blood</tissue>
    </source>
</reference>
<dbReference type="PRINTS" id="PR01407">
    <property type="entry name" value="BUTYPHLNCDUF"/>
</dbReference>
<dbReference type="InterPro" id="IPR013320">
    <property type="entry name" value="ConA-like_dom_sf"/>
</dbReference>
<evidence type="ECO:0000256" key="1">
    <source>
        <dbReference type="ARBA" id="ARBA00022614"/>
    </source>
</evidence>
<keyword evidence="2" id="KW-0677">Repeat</keyword>
<dbReference type="InterPro" id="IPR003877">
    <property type="entry name" value="SPRY_dom"/>
</dbReference>
<dbReference type="SMART" id="SM00589">
    <property type="entry name" value="PRY"/>
    <property type="match status" value="1"/>
</dbReference>
<dbReference type="InterPro" id="IPR001611">
    <property type="entry name" value="Leu-rich_rpt"/>
</dbReference>
<dbReference type="SMART" id="SM00449">
    <property type="entry name" value="SPRY"/>
    <property type="match status" value="1"/>
</dbReference>
<dbReference type="PROSITE" id="PS50188">
    <property type="entry name" value="B302_SPRY"/>
    <property type="match status" value="1"/>
</dbReference>
<keyword evidence="1" id="KW-0433">Leucine-rich repeat</keyword>
<dbReference type="InterPro" id="IPR032675">
    <property type="entry name" value="LRR_dom_sf"/>
</dbReference>
<dbReference type="InterPro" id="IPR043136">
    <property type="entry name" value="B30.2/SPRY_sf"/>
</dbReference>
<protein>
    <recommendedName>
        <fullName evidence="3">B30.2/SPRY domain-containing protein</fullName>
    </recommendedName>
</protein>
<evidence type="ECO:0000313" key="5">
    <source>
        <dbReference type="Proteomes" id="UP000823561"/>
    </source>
</evidence>
<evidence type="ECO:0000313" key="4">
    <source>
        <dbReference type="EMBL" id="KAG5277853.1"/>
    </source>
</evidence>
<keyword evidence="5" id="KW-1185">Reference proteome</keyword>
<dbReference type="EMBL" id="JADWDJ010000007">
    <property type="protein sequence ID" value="KAG5277853.1"/>
    <property type="molecule type" value="Genomic_DNA"/>
</dbReference>
<dbReference type="Pfam" id="PF13765">
    <property type="entry name" value="PRY"/>
    <property type="match status" value="1"/>
</dbReference>
<dbReference type="Proteomes" id="UP000823561">
    <property type="component" value="Chromosome 7"/>
</dbReference>
<evidence type="ECO:0000256" key="2">
    <source>
        <dbReference type="ARBA" id="ARBA00022737"/>
    </source>
</evidence>
<dbReference type="InterPro" id="IPR051261">
    <property type="entry name" value="NLR"/>
</dbReference>